<name>A0A4V3FUR1_9PSEU</name>
<dbReference type="Pfam" id="PF00107">
    <property type="entry name" value="ADH_zinc_N"/>
    <property type="match status" value="1"/>
</dbReference>
<dbReference type="Proteomes" id="UP000294927">
    <property type="component" value="Unassembled WGS sequence"/>
</dbReference>
<evidence type="ECO:0000313" key="5">
    <source>
        <dbReference type="EMBL" id="TDV56191.1"/>
    </source>
</evidence>
<reference evidence="5 6" key="1">
    <citation type="submission" date="2019-03" db="EMBL/GenBank/DDBJ databases">
        <title>Genomic Encyclopedia of Archaeal and Bacterial Type Strains, Phase II (KMG-II): from individual species to whole genera.</title>
        <authorList>
            <person name="Goeker M."/>
        </authorList>
    </citation>
    <scope>NUCLEOTIDE SEQUENCE [LARGE SCALE GENOMIC DNA]</scope>
    <source>
        <strain evidence="5 6">DSM 45499</strain>
    </source>
</reference>
<dbReference type="InterPro" id="IPR050129">
    <property type="entry name" value="Zn_alcohol_dh"/>
</dbReference>
<dbReference type="AlphaFoldDB" id="A0A4V3FUR1"/>
<organism evidence="5 6">
    <name type="scientific">Actinophytocola oryzae</name>
    <dbReference type="NCBI Taxonomy" id="502181"/>
    <lineage>
        <taxon>Bacteria</taxon>
        <taxon>Bacillati</taxon>
        <taxon>Actinomycetota</taxon>
        <taxon>Actinomycetes</taxon>
        <taxon>Pseudonocardiales</taxon>
        <taxon>Pseudonocardiaceae</taxon>
    </lineage>
</organism>
<keyword evidence="6" id="KW-1185">Reference proteome</keyword>
<keyword evidence="2" id="KW-0560">Oxidoreductase</keyword>
<dbReference type="InterPro" id="IPR013154">
    <property type="entry name" value="ADH-like_N"/>
</dbReference>
<dbReference type="InterPro" id="IPR036291">
    <property type="entry name" value="NAD(P)-bd_dom_sf"/>
</dbReference>
<dbReference type="PANTHER" id="PTHR43401:SF2">
    <property type="entry name" value="L-THREONINE 3-DEHYDROGENASE"/>
    <property type="match status" value="1"/>
</dbReference>
<sequence length="400" mass="42730">MRSVHVARSIPRIALSRATRPWLPSVAYGRLGPVGDRAADDRDLPGPGWVLVRNLQSGICASDLAVLRAEVDPRVTIAALPGRDRTYLGHEVVGEVLAAGAGTGLEPGERVVLDTRFQGPTCRSTETGSLCRACAAGNPMLCENPDRFPAELGVGGGWSERILCHASEVYRVPPELDDDQAMLVEPFSLGMRAALKALPGPGERCLVVGGGMAGLSIVQTVRLLSPDAHITVVARHPAQAALAEGLGADRVERRLDPARLAEPSRMFRGPLGSYFVMGGFDVVFDCVGSGPTLTTSLRLARASATVVLVGIRFAPVKADLSPVWHQEVRLAGVLAHGWERAGEEDAHTYDLVCRHLVKGDLSTDGFITDRFPLAEWRRAVARADARADGVIRVVLDTTRG</sequence>
<evidence type="ECO:0000313" key="6">
    <source>
        <dbReference type="Proteomes" id="UP000294927"/>
    </source>
</evidence>
<proteinExistence type="predicted"/>
<dbReference type="Pfam" id="PF08240">
    <property type="entry name" value="ADH_N"/>
    <property type="match status" value="1"/>
</dbReference>
<feature type="domain" description="Alcohol dehydrogenase-like N-terminal" evidence="4">
    <location>
        <begin position="46"/>
        <end position="173"/>
    </location>
</feature>
<accession>A0A4V3FUR1</accession>
<dbReference type="InterPro" id="IPR013149">
    <property type="entry name" value="ADH-like_C"/>
</dbReference>
<protein>
    <submittedName>
        <fullName evidence="5">Threonine dehydrogenase-like Zn-dependent dehydrogenase</fullName>
    </submittedName>
</protein>
<gene>
    <name evidence="5" type="ORF">CLV71_102257</name>
</gene>
<dbReference type="Gene3D" id="3.40.50.720">
    <property type="entry name" value="NAD(P)-binding Rossmann-like Domain"/>
    <property type="match status" value="1"/>
</dbReference>
<dbReference type="InterPro" id="IPR011032">
    <property type="entry name" value="GroES-like_sf"/>
</dbReference>
<dbReference type="EMBL" id="SOCP01000002">
    <property type="protein sequence ID" value="TDV56191.1"/>
    <property type="molecule type" value="Genomic_DNA"/>
</dbReference>
<comment type="cofactor">
    <cofactor evidence="1">
        <name>Zn(2+)</name>
        <dbReference type="ChEBI" id="CHEBI:29105"/>
    </cofactor>
</comment>
<evidence type="ECO:0000256" key="1">
    <source>
        <dbReference type="ARBA" id="ARBA00001947"/>
    </source>
</evidence>
<evidence type="ECO:0000259" key="3">
    <source>
        <dbReference type="Pfam" id="PF00107"/>
    </source>
</evidence>
<dbReference type="Gene3D" id="3.90.180.10">
    <property type="entry name" value="Medium-chain alcohol dehydrogenases, catalytic domain"/>
    <property type="match status" value="1"/>
</dbReference>
<dbReference type="SUPFAM" id="SSF50129">
    <property type="entry name" value="GroES-like"/>
    <property type="match status" value="1"/>
</dbReference>
<feature type="domain" description="Alcohol dehydrogenase-like C-terminal" evidence="3">
    <location>
        <begin position="227"/>
        <end position="337"/>
    </location>
</feature>
<evidence type="ECO:0000256" key="2">
    <source>
        <dbReference type="ARBA" id="ARBA00023002"/>
    </source>
</evidence>
<dbReference type="SUPFAM" id="SSF51735">
    <property type="entry name" value="NAD(P)-binding Rossmann-fold domains"/>
    <property type="match status" value="1"/>
</dbReference>
<comment type="caution">
    <text evidence="5">The sequence shown here is derived from an EMBL/GenBank/DDBJ whole genome shotgun (WGS) entry which is preliminary data.</text>
</comment>
<evidence type="ECO:0000259" key="4">
    <source>
        <dbReference type="Pfam" id="PF08240"/>
    </source>
</evidence>
<dbReference type="PANTHER" id="PTHR43401">
    <property type="entry name" value="L-THREONINE 3-DEHYDROGENASE"/>
    <property type="match status" value="1"/>
</dbReference>
<dbReference type="GO" id="GO:0016491">
    <property type="term" value="F:oxidoreductase activity"/>
    <property type="evidence" value="ECO:0007669"/>
    <property type="project" value="UniProtKB-KW"/>
</dbReference>